<proteinExistence type="predicted"/>
<keyword evidence="1" id="KW-0812">Transmembrane</keyword>
<protein>
    <submittedName>
        <fullName evidence="2">Uncharacterized protein</fullName>
    </submittedName>
</protein>
<dbReference type="RefSeq" id="WP_385877618.1">
    <property type="nucleotide sequence ID" value="NZ_JBHLXE010000103.1"/>
</dbReference>
<evidence type="ECO:0000313" key="3">
    <source>
        <dbReference type="Proteomes" id="UP001589758"/>
    </source>
</evidence>
<feature type="transmembrane region" description="Helical" evidence="1">
    <location>
        <begin position="7"/>
        <end position="27"/>
    </location>
</feature>
<keyword evidence="3" id="KW-1185">Reference proteome</keyword>
<dbReference type="EMBL" id="JBHLXE010000103">
    <property type="protein sequence ID" value="MFC0180499.1"/>
    <property type="molecule type" value="Genomic_DNA"/>
</dbReference>
<feature type="transmembrane region" description="Helical" evidence="1">
    <location>
        <begin position="90"/>
        <end position="112"/>
    </location>
</feature>
<reference evidence="2 3" key="1">
    <citation type="submission" date="2024-09" db="EMBL/GenBank/DDBJ databases">
        <authorList>
            <person name="Sun Q."/>
            <person name="Mori K."/>
        </authorList>
    </citation>
    <scope>NUCLEOTIDE SEQUENCE [LARGE SCALE GENOMIC DNA]</scope>
    <source>
        <strain evidence="2 3">CCM 8545</strain>
    </source>
</reference>
<keyword evidence="1" id="KW-1133">Transmembrane helix</keyword>
<evidence type="ECO:0000256" key="1">
    <source>
        <dbReference type="SAM" id="Phobius"/>
    </source>
</evidence>
<dbReference type="Proteomes" id="UP001589758">
    <property type="component" value="Unassembled WGS sequence"/>
</dbReference>
<name>A0ABV6CBY5_9GAMM</name>
<sequence>MYKPEKRLVYIFSLGPLLIGLALYFLYGLVVFLKLTFLQETQSLGQFFFLVIMRLLPPAIFSFVLVILPTTVFGIVFVHNLHREHMQQNILCGLFVPIIFLIPLATYLIYALVVERYHNGPAEVAEFLLVCFATIFIPLLYGLIAFVASFLLNTLYFQRYRKKALKIENINSI</sequence>
<feature type="transmembrane region" description="Helical" evidence="1">
    <location>
        <begin position="124"/>
        <end position="157"/>
    </location>
</feature>
<keyword evidence="1" id="KW-0472">Membrane</keyword>
<accession>A0ABV6CBY5</accession>
<comment type="caution">
    <text evidence="2">The sequence shown here is derived from an EMBL/GenBank/DDBJ whole genome shotgun (WGS) entry which is preliminary data.</text>
</comment>
<evidence type="ECO:0000313" key="2">
    <source>
        <dbReference type="EMBL" id="MFC0180499.1"/>
    </source>
</evidence>
<feature type="transmembrane region" description="Helical" evidence="1">
    <location>
        <begin position="47"/>
        <end position="78"/>
    </location>
</feature>
<organism evidence="2 3">
    <name type="scientific">Thorsellia kenyensis</name>
    <dbReference type="NCBI Taxonomy" id="1549888"/>
    <lineage>
        <taxon>Bacteria</taxon>
        <taxon>Pseudomonadati</taxon>
        <taxon>Pseudomonadota</taxon>
        <taxon>Gammaproteobacteria</taxon>
        <taxon>Enterobacterales</taxon>
        <taxon>Thorselliaceae</taxon>
        <taxon>Thorsellia</taxon>
    </lineage>
</organism>
<gene>
    <name evidence="2" type="ORF">ACFFIT_10480</name>
</gene>